<keyword evidence="6" id="KW-1185">Reference proteome</keyword>
<name>A0A286TZH2_9BACT</name>
<dbReference type="EMBL" id="BAOS01000022">
    <property type="protein sequence ID" value="GAX61295.1"/>
    <property type="molecule type" value="Genomic_DNA"/>
</dbReference>
<evidence type="ECO:0000259" key="4">
    <source>
        <dbReference type="PROSITE" id="PS52004"/>
    </source>
</evidence>
<dbReference type="InterPro" id="IPR020841">
    <property type="entry name" value="PKS_Beta-ketoAc_synthase_dom"/>
</dbReference>
<dbReference type="InterPro" id="IPR016039">
    <property type="entry name" value="Thiolase-like"/>
</dbReference>
<reference evidence="6" key="1">
    <citation type="journal article" date="2017" name="Environ. Microbiol. Rep.">
        <title>Genetic Diversity of Marine Anaerobic Ammonium-Oxidizing Bacteria as Revealed by Genomic and Proteomic Analyses of 'Candidatus Scalindua japonica'.</title>
        <authorList>
            <person name="Oshiki M."/>
            <person name="Mizuto K."/>
            <person name="Kimura Z."/>
            <person name="Kindaichi T."/>
            <person name="Satoh H."/>
            <person name="Okabe S."/>
        </authorList>
    </citation>
    <scope>NUCLEOTIDE SEQUENCE [LARGE SCALE GENOMIC DNA]</scope>
    <source>
        <strain evidence="6">husup-a2</strain>
    </source>
</reference>
<comment type="caution">
    <text evidence="5">The sequence shown here is derived from an EMBL/GenBank/DDBJ whole genome shotgun (WGS) entry which is preliminary data.</text>
</comment>
<evidence type="ECO:0000256" key="3">
    <source>
        <dbReference type="RuleBase" id="RU003694"/>
    </source>
</evidence>
<organism evidence="5 6">
    <name type="scientific">Candidatus Scalindua japonica</name>
    <dbReference type="NCBI Taxonomy" id="1284222"/>
    <lineage>
        <taxon>Bacteria</taxon>
        <taxon>Pseudomonadati</taxon>
        <taxon>Planctomycetota</taxon>
        <taxon>Candidatus Brocadiia</taxon>
        <taxon>Candidatus Brocadiales</taxon>
        <taxon>Candidatus Scalinduaceae</taxon>
        <taxon>Candidatus Scalindua</taxon>
    </lineage>
</organism>
<dbReference type="GO" id="GO:0006633">
    <property type="term" value="P:fatty acid biosynthetic process"/>
    <property type="evidence" value="ECO:0007669"/>
    <property type="project" value="TreeGrafter"/>
</dbReference>
<dbReference type="GO" id="GO:0004315">
    <property type="term" value="F:3-oxoacyl-[acyl-carrier-protein] synthase activity"/>
    <property type="evidence" value="ECO:0007669"/>
    <property type="project" value="TreeGrafter"/>
</dbReference>
<dbReference type="Proteomes" id="UP000218542">
    <property type="component" value="Unassembled WGS sequence"/>
</dbReference>
<evidence type="ECO:0000313" key="5">
    <source>
        <dbReference type="EMBL" id="GAX61295.1"/>
    </source>
</evidence>
<dbReference type="SMART" id="SM00825">
    <property type="entry name" value="PKS_KS"/>
    <property type="match status" value="1"/>
</dbReference>
<sequence length="279" mass="29447">MQNSLTNAPSGEVAIEFGLKGPNLAFSCGTCSSEYSIIQAFNVLQQQNIDAMVAGGAEAPLLSGVFKELKPIGMFDGNGDSGNSTSCPFDRERNGFVLGEGVGMVVLETLSSAEKRGANIYGEIVGFGTSCSRNVNANQKNSGFYSKVSCAKQALEHASIGPSKVDYINASGISGIKEGLEESEVIKSVFGKDTRRVPVSSTKGSFGLSLGASGAIDAIFSLLCLTKNVLPQTNKLENVDPACNSLFHLKEPEGKSANVILSNNFDYEGNNVSLVYKRM</sequence>
<keyword evidence="2 3" id="KW-0808">Transferase</keyword>
<dbReference type="PROSITE" id="PS52004">
    <property type="entry name" value="KS3_2"/>
    <property type="match status" value="1"/>
</dbReference>
<dbReference type="PANTHER" id="PTHR11712">
    <property type="entry name" value="POLYKETIDE SYNTHASE-RELATED"/>
    <property type="match status" value="1"/>
</dbReference>
<dbReference type="InterPro" id="IPR014030">
    <property type="entry name" value="Ketoacyl_synth_N"/>
</dbReference>
<evidence type="ECO:0000313" key="6">
    <source>
        <dbReference type="Proteomes" id="UP000218542"/>
    </source>
</evidence>
<gene>
    <name evidence="5" type="ORF">SCALIN_C22_0004</name>
</gene>
<feature type="domain" description="Ketosynthase family 3 (KS3)" evidence="4">
    <location>
        <begin position="1"/>
        <end position="278"/>
    </location>
</feature>
<accession>A0A286TZH2</accession>
<comment type="similarity">
    <text evidence="1 3">Belongs to the thiolase-like superfamily. Beta-ketoacyl-ACP synthases family.</text>
</comment>
<dbReference type="SUPFAM" id="SSF53901">
    <property type="entry name" value="Thiolase-like"/>
    <property type="match status" value="2"/>
</dbReference>
<dbReference type="InterPro" id="IPR014031">
    <property type="entry name" value="Ketoacyl_synth_C"/>
</dbReference>
<dbReference type="InterPro" id="IPR000794">
    <property type="entry name" value="Beta-ketoacyl_synthase"/>
</dbReference>
<protein>
    <submittedName>
        <fullName evidence="5">3-oxoacyl-[acyl-carrier-protein] synthase 2</fullName>
    </submittedName>
</protein>
<evidence type="ECO:0000256" key="1">
    <source>
        <dbReference type="ARBA" id="ARBA00008467"/>
    </source>
</evidence>
<dbReference type="PANTHER" id="PTHR11712:SF336">
    <property type="entry name" value="3-OXOACYL-[ACYL-CARRIER-PROTEIN] SYNTHASE, MITOCHONDRIAL"/>
    <property type="match status" value="1"/>
</dbReference>
<dbReference type="Gene3D" id="3.40.47.10">
    <property type="match status" value="1"/>
</dbReference>
<dbReference type="AlphaFoldDB" id="A0A286TZH2"/>
<proteinExistence type="inferred from homology"/>
<evidence type="ECO:0000256" key="2">
    <source>
        <dbReference type="ARBA" id="ARBA00022679"/>
    </source>
</evidence>
<dbReference type="Pfam" id="PF00109">
    <property type="entry name" value="ketoacyl-synt"/>
    <property type="match status" value="1"/>
</dbReference>
<dbReference type="Pfam" id="PF02801">
    <property type="entry name" value="Ketoacyl-synt_C"/>
    <property type="match status" value="1"/>
</dbReference>